<evidence type="ECO:0000256" key="12">
    <source>
        <dbReference type="PROSITE-ProRule" id="PRU00043"/>
    </source>
</evidence>
<feature type="region of interest" description="Disordered" evidence="13">
    <location>
        <begin position="1472"/>
        <end position="1502"/>
    </location>
</feature>
<feature type="domain" description="Cadherin" evidence="15">
    <location>
        <begin position="643"/>
        <end position="746"/>
    </location>
</feature>
<dbReference type="GO" id="GO:0007156">
    <property type="term" value="P:homophilic cell adhesion via plasma membrane adhesion molecules"/>
    <property type="evidence" value="ECO:0007669"/>
    <property type="project" value="InterPro"/>
</dbReference>
<comment type="subcellular location">
    <subcellularLocation>
        <location evidence="1">Cell membrane</location>
        <topology evidence="1">Single-pass type I membrane protein</topology>
    </subcellularLocation>
</comment>
<keyword evidence="5" id="KW-0732">Signal</keyword>
<dbReference type="KEGG" id="tng:GSTEN00033034G001"/>
<evidence type="ECO:0000256" key="9">
    <source>
        <dbReference type="ARBA" id="ARBA00022989"/>
    </source>
</evidence>
<feature type="domain" description="Cadherin" evidence="15">
    <location>
        <begin position="747"/>
        <end position="869"/>
    </location>
</feature>
<evidence type="ECO:0000259" key="15">
    <source>
        <dbReference type="PROSITE" id="PS50268"/>
    </source>
</evidence>
<feature type="domain" description="Cadherin" evidence="15">
    <location>
        <begin position="530"/>
        <end position="642"/>
    </location>
</feature>
<reference evidence="16" key="2">
    <citation type="submission" date="2004-02" db="EMBL/GenBank/DDBJ databases">
        <authorList>
            <consortium name="Genoscope"/>
            <consortium name="Whitehead Institute Centre for Genome Research"/>
        </authorList>
    </citation>
    <scope>NUCLEOTIDE SEQUENCE</scope>
</reference>
<evidence type="ECO:0000256" key="3">
    <source>
        <dbReference type="ARBA" id="ARBA00022553"/>
    </source>
</evidence>
<comment type="caution">
    <text evidence="16">The sequence shown here is derived from an EMBL/GenBank/DDBJ whole genome shotgun (WGS) entry which is preliminary data.</text>
</comment>
<dbReference type="PROSITE" id="PS00232">
    <property type="entry name" value="CADHERIN_1"/>
    <property type="match status" value="5"/>
</dbReference>
<evidence type="ECO:0000256" key="10">
    <source>
        <dbReference type="ARBA" id="ARBA00023136"/>
    </source>
</evidence>
<feature type="compositionally biased region" description="Low complexity" evidence="13">
    <location>
        <begin position="1411"/>
        <end position="1430"/>
    </location>
</feature>
<proteinExistence type="predicted"/>
<name>Q4RKB4_TETNG</name>
<feature type="compositionally biased region" description="Basic and acidic residues" evidence="13">
    <location>
        <begin position="1446"/>
        <end position="1458"/>
    </location>
</feature>
<evidence type="ECO:0000256" key="14">
    <source>
        <dbReference type="SAM" id="Phobius"/>
    </source>
</evidence>
<dbReference type="PANTHER" id="PTHR24028:SF261">
    <property type="entry name" value="PROTOCADHERIN 7A"/>
    <property type="match status" value="1"/>
</dbReference>
<gene>
    <name evidence="16" type="ORF">GSTENG00033034001</name>
</gene>
<evidence type="ECO:0000313" key="16">
    <source>
        <dbReference type="EMBL" id="CAG11168.1"/>
    </source>
</evidence>
<feature type="region of interest" description="Disordered" evidence="13">
    <location>
        <begin position="1366"/>
        <end position="1458"/>
    </location>
</feature>
<dbReference type="GO" id="GO:0005509">
    <property type="term" value="F:calcium ion binding"/>
    <property type="evidence" value="ECO:0007669"/>
    <property type="project" value="UniProtKB-UniRule"/>
</dbReference>
<dbReference type="InterPro" id="IPR013585">
    <property type="entry name" value="Protocadherin"/>
</dbReference>
<dbReference type="GO" id="GO:0009653">
    <property type="term" value="P:anatomical structure morphogenesis"/>
    <property type="evidence" value="ECO:0007669"/>
    <property type="project" value="UniProtKB-ARBA"/>
</dbReference>
<dbReference type="Pfam" id="PF00028">
    <property type="entry name" value="Cadherin"/>
    <property type="match status" value="5"/>
</dbReference>
<dbReference type="Pfam" id="PF08374">
    <property type="entry name" value="Protocadherin"/>
    <property type="match status" value="1"/>
</dbReference>
<dbReference type="FunFam" id="2.60.40.60:FF:000043">
    <property type="entry name" value="Protocadherin 1"/>
    <property type="match status" value="1"/>
</dbReference>
<keyword evidence="6" id="KW-0677">Repeat</keyword>
<feature type="region of interest" description="Disordered" evidence="13">
    <location>
        <begin position="1037"/>
        <end position="1097"/>
    </location>
</feature>
<evidence type="ECO:0000256" key="11">
    <source>
        <dbReference type="ARBA" id="ARBA00023180"/>
    </source>
</evidence>
<dbReference type="Pfam" id="PF08266">
    <property type="entry name" value="Cadherin_2"/>
    <property type="match status" value="1"/>
</dbReference>
<dbReference type="SUPFAM" id="SSF49313">
    <property type="entry name" value="Cadherin-like"/>
    <property type="match status" value="7"/>
</dbReference>
<reference evidence="16" key="1">
    <citation type="journal article" date="2004" name="Nature">
        <title>Genome duplication in the teleost fish Tetraodon nigroviridis reveals the early vertebrate proto-karyotype.</title>
        <authorList>
            <person name="Jaillon O."/>
            <person name="Aury J.-M."/>
            <person name="Brunet F."/>
            <person name="Petit J.-L."/>
            <person name="Stange-Thomann N."/>
            <person name="Mauceli E."/>
            <person name="Bouneau L."/>
            <person name="Fischer C."/>
            <person name="Ozouf-Costaz C."/>
            <person name="Bernot A."/>
            <person name="Nicaud S."/>
            <person name="Jaffe D."/>
            <person name="Fisher S."/>
            <person name="Lutfalla G."/>
            <person name="Dossat C."/>
            <person name="Segurens B."/>
            <person name="Dasilva C."/>
            <person name="Salanoubat M."/>
            <person name="Levy M."/>
            <person name="Boudet N."/>
            <person name="Castellano S."/>
            <person name="Anthouard V."/>
            <person name="Jubin C."/>
            <person name="Castelli V."/>
            <person name="Katinka M."/>
            <person name="Vacherie B."/>
            <person name="Biemont C."/>
            <person name="Skalli Z."/>
            <person name="Cattolico L."/>
            <person name="Poulain J."/>
            <person name="De Berardinis V."/>
            <person name="Cruaud C."/>
            <person name="Duprat S."/>
            <person name="Brottier P."/>
            <person name="Coutanceau J.-P."/>
            <person name="Gouzy J."/>
            <person name="Parra G."/>
            <person name="Lardier G."/>
            <person name="Chapple C."/>
            <person name="McKernan K.J."/>
            <person name="McEwan P."/>
            <person name="Bosak S."/>
            <person name="Kellis M."/>
            <person name="Volff J.-N."/>
            <person name="Guigo R."/>
            <person name="Zody M.C."/>
            <person name="Mesirov J."/>
            <person name="Lindblad-Toh K."/>
            <person name="Birren B."/>
            <person name="Nusbaum C."/>
            <person name="Kahn D."/>
            <person name="Robinson-Rechavi M."/>
            <person name="Laudet V."/>
            <person name="Schachter V."/>
            <person name="Quetier F."/>
            <person name="Saurin W."/>
            <person name="Scarpelli C."/>
            <person name="Wincker P."/>
            <person name="Lander E.S."/>
            <person name="Weissenbach J."/>
            <person name="Roest Crollius H."/>
        </authorList>
    </citation>
    <scope>NUCLEOTIDE SEQUENCE [LARGE SCALE GENOMIC DNA]</scope>
</reference>
<keyword evidence="7 12" id="KW-0106">Calcium</keyword>
<dbReference type="InterPro" id="IPR013164">
    <property type="entry name" value="Cadherin_N"/>
</dbReference>
<feature type="compositionally biased region" description="Gly residues" evidence="13">
    <location>
        <begin position="1082"/>
        <end position="1091"/>
    </location>
</feature>
<dbReference type="SMART" id="SM00112">
    <property type="entry name" value="CA"/>
    <property type="match status" value="7"/>
</dbReference>
<feature type="region of interest" description="Disordered" evidence="13">
    <location>
        <begin position="1133"/>
        <end position="1220"/>
    </location>
</feature>
<feature type="domain" description="Cadherin" evidence="15">
    <location>
        <begin position="342"/>
        <end position="406"/>
    </location>
</feature>
<feature type="region of interest" description="Disordered" evidence="13">
    <location>
        <begin position="92"/>
        <end position="122"/>
    </location>
</feature>
<keyword evidence="4 14" id="KW-0812">Transmembrane</keyword>
<evidence type="ECO:0000256" key="2">
    <source>
        <dbReference type="ARBA" id="ARBA00022475"/>
    </source>
</evidence>
<evidence type="ECO:0000256" key="13">
    <source>
        <dbReference type="SAM" id="MobiDB-lite"/>
    </source>
</evidence>
<dbReference type="InterPro" id="IPR050174">
    <property type="entry name" value="Protocadherin/Cadherin-CA"/>
</dbReference>
<evidence type="ECO:0000256" key="5">
    <source>
        <dbReference type="ARBA" id="ARBA00022729"/>
    </source>
</evidence>
<dbReference type="FunFam" id="2.60.40.60:FF:000028">
    <property type="entry name" value="Protocadherin 1"/>
    <property type="match status" value="1"/>
</dbReference>
<protein>
    <submittedName>
        <fullName evidence="16">(spotted green pufferfish) hypothetical protein</fullName>
    </submittedName>
</protein>
<feature type="compositionally biased region" description="Basic and acidic residues" evidence="13">
    <location>
        <begin position="111"/>
        <end position="122"/>
    </location>
</feature>
<dbReference type="OrthoDB" id="6252479at2759"/>
<feature type="region of interest" description="Disordered" evidence="13">
    <location>
        <begin position="21"/>
        <end position="45"/>
    </location>
</feature>
<dbReference type="InterPro" id="IPR002126">
    <property type="entry name" value="Cadherin-like_dom"/>
</dbReference>
<feature type="transmembrane region" description="Helical" evidence="14">
    <location>
        <begin position="1007"/>
        <end position="1028"/>
    </location>
</feature>
<evidence type="ECO:0000256" key="8">
    <source>
        <dbReference type="ARBA" id="ARBA00022889"/>
    </source>
</evidence>
<feature type="domain" description="Cadherin" evidence="15">
    <location>
        <begin position="407"/>
        <end position="513"/>
    </location>
</feature>
<dbReference type="PANTHER" id="PTHR24028">
    <property type="entry name" value="CADHERIN-87A"/>
    <property type="match status" value="1"/>
</dbReference>
<dbReference type="PROSITE" id="PS50268">
    <property type="entry name" value="CADHERIN_2"/>
    <property type="match status" value="7"/>
</dbReference>
<dbReference type="InterPro" id="IPR020894">
    <property type="entry name" value="Cadherin_CS"/>
</dbReference>
<feature type="domain" description="Cadherin" evidence="15">
    <location>
        <begin position="888"/>
        <end position="989"/>
    </location>
</feature>
<keyword evidence="10 14" id="KW-0472">Membrane</keyword>
<organism evidence="16">
    <name type="scientific">Tetraodon nigroviridis</name>
    <name type="common">Spotted green pufferfish</name>
    <name type="synonym">Chelonodon nigroviridis</name>
    <dbReference type="NCBI Taxonomy" id="99883"/>
    <lineage>
        <taxon>Eukaryota</taxon>
        <taxon>Metazoa</taxon>
        <taxon>Chordata</taxon>
        <taxon>Craniata</taxon>
        <taxon>Vertebrata</taxon>
        <taxon>Euteleostomi</taxon>
        <taxon>Actinopterygii</taxon>
        <taxon>Neopterygii</taxon>
        <taxon>Teleostei</taxon>
        <taxon>Neoteleostei</taxon>
        <taxon>Acanthomorphata</taxon>
        <taxon>Eupercaria</taxon>
        <taxon>Tetraodontiformes</taxon>
        <taxon>Tetradontoidea</taxon>
        <taxon>Tetraodontidae</taxon>
        <taxon>Tetraodon</taxon>
    </lineage>
</organism>
<dbReference type="PRINTS" id="PR00205">
    <property type="entry name" value="CADHERIN"/>
</dbReference>
<evidence type="ECO:0000256" key="6">
    <source>
        <dbReference type="ARBA" id="ARBA00022737"/>
    </source>
</evidence>
<evidence type="ECO:0000256" key="1">
    <source>
        <dbReference type="ARBA" id="ARBA00004251"/>
    </source>
</evidence>
<dbReference type="EMBL" id="CAAE01015030">
    <property type="protein sequence ID" value="CAG11168.1"/>
    <property type="molecule type" value="Genomic_DNA"/>
</dbReference>
<keyword evidence="9 14" id="KW-1133">Transmembrane helix</keyword>
<evidence type="ECO:0000256" key="7">
    <source>
        <dbReference type="ARBA" id="ARBA00022837"/>
    </source>
</evidence>
<keyword evidence="2" id="KW-1003">Cell membrane</keyword>
<evidence type="ECO:0000256" key="4">
    <source>
        <dbReference type="ARBA" id="ARBA00022692"/>
    </source>
</evidence>
<dbReference type="FunFam" id="2.60.40.60:FF:000016">
    <property type="entry name" value="Protocadherin 9"/>
    <property type="match status" value="1"/>
</dbReference>
<feature type="compositionally biased region" description="Basic and acidic residues" evidence="13">
    <location>
        <begin position="1400"/>
        <end position="1410"/>
    </location>
</feature>
<sequence length="1521" mass="163495">MGGGGGSAVFSSISAAAALRCSASRPKKRRAESKPLPHPSNLREGIRELGTLFHCGKEGKKTQLDRKVNSAAPDLGQQCAESLEEEAPRTQVFSGSAHRGKNGKAIGQADNGRRREAGEGRREGAMQRLGAVHSSVAQAVGIVVLVLQLLTQLPGANSALRYRVAEEGPPDVKIGNVAADLGLTAGTGSGDVTFALESGSEYFKIDNVTGELTTGPRRIDREKLPQCQMIFDENECFLDFEVSVIGPLQSWVDLFEGRVVITDINDNTPSFPSPEPFTCFPPRQTGILAEMALTDMNSFRMVQLEQLQPDAQREGSPITRVEALGDRRGRNGENGGARSTVFKLQVADIPDGEKQPQLIVKGTLDREQKDSYELILRVRDGGNPPRSSQALLRVSITDVNDNSPQFERSTYEAEMAENAPPGTPVLQVRASDRDVGVNGQVEYVFGAATESVRRLLRLDEATGWLSVLHRIDREEVAQLRFTVTARDRGQPPRTDRTTVVLAVRDENDNVPVVEIRKIGRIPVRDGAALVPENVLVDTPVALVQVSDRDQGENGAVTCTVVGDVPFTLKPAGETVLPPLPAEDAFDRNKKKYFLHTSALLDYETTKEYSVTIVAVDSGSPSLSSNSSLMVRVVDINDHPPIFAQSVVEVHFAENNSPGERVVTVVATDADSGKNAEIAFSLDPAGNGPFYIDADNGDIRATGVLDREQRERYELRVIAKDKGTPSLQGSATVVIQVTDRNDNAPKFAQEIFTFYVKENLLANSPVGMVTVTDADEGENAELSLFVEIGGPEERKMVGSTEDEDAEKGQEEMFSIENNTGTIFSSASFDREKLSIYTFRVRAVDGGEPRKTATATVSLFVTDENDNAPSITSPANESYTLLPPASSARTVVRTVKAVDSDSGLNADLRYALVGGNPYRLFEIGHTNGVITLAEPLERRHRGLHRLVVRVTDSGIPSLCATALVHIFINDSLANASLVEAQIARSLAAPLSLDIAGDPDSDRSLGKQRLSVAIGVLAGAAAVILVILLVVTARQCGAQGKNGYEAGKKEPEEDFFSPSGAQPQVSRGRGSDRGRKPRRDKRTGSSGGVSAGGGKSDRSLYSGIVTVNGLRRHANDDEEEELSSASDRLAARYCVVDDDPGSPRMGSGRRHQSSPDLARHYKSSSPLPAVNLQPHSPPAEGKKHQAVQDLPPSNTFVGSGGCVGSAGSSSSSSGGSGNGDAMSVGSDQCSEYGCHTGNKYNKQCQTKIPDILVAHRLVSSTFLNLDIVQHGDYHSTHRGTLRRVTFSVVSQPQDGGCYDSGLEDSETPSSKSSSGPRLGALPLPEEGYERTTPEGSVGEEEHVENDARQLPDVALTGKCTRDCDEFGHSDTCWMPIRPSPRQRQRHGSDPPRLSTFAPGDDNNNLRRNDHESDSGNAGSAGSSEPGVVVSSEGQRLPLANGDPLSTLGRGDRNRNVGDKNRNLLNRKMTSASYDTFSSAGLGRRQQEEEVGEGQNPTEVIPLTRTGGDYKTTSCLTLSRREVYL</sequence>
<dbReference type="Gene3D" id="2.60.40.60">
    <property type="entry name" value="Cadherins"/>
    <property type="match status" value="7"/>
</dbReference>
<keyword evidence="8" id="KW-0130">Cell adhesion</keyword>
<keyword evidence="11" id="KW-0325">Glycoprotein</keyword>
<accession>Q4RKB4</accession>
<keyword evidence="3" id="KW-0597">Phosphoprotein</keyword>
<dbReference type="FunFam" id="2.60.40.60:FF:000005">
    <property type="entry name" value="Protocadherin 9"/>
    <property type="match status" value="2"/>
</dbReference>
<dbReference type="GO" id="GO:0005886">
    <property type="term" value="C:plasma membrane"/>
    <property type="evidence" value="ECO:0007669"/>
    <property type="project" value="UniProtKB-SubCell"/>
</dbReference>
<feature type="domain" description="Cadherin" evidence="15">
    <location>
        <begin position="156"/>
        <end position="271"/>
    </location>
</feature>
<dbReference type="InterPro" id="IPR015919">
    <property type="entry name" value="Cadherin-like_sf"/>
</dbReference>
<feature type="region of interest" description="Disordered" evidence="13">
    <location>
        <begin position="1292"/>
        <end position="1346"/>
    </location>
</feature>
<dbReference type="FunFam" id="2.60.40.60:FF:000073">
    <property type="entry name" value="protocadherin-7 isoform X1"/>
    <property type="match status" value="1"/>
</dbReference>
<dbReference type="CDD" id="cd11304">
    <property type="entry name" value="Cadherin_repeat"/>
    <property type="match status" value="7"/>
</dbReference>